<dbReference type="SUPFAM" id="SSF47413">
    <property type="entry name" value="lambda repressor-like DNA-binding domains"/>
    <property type="match status" value="1"/>
</dbReference>
<dbReference type="GO" id="GO:0003677">
    <property type="term" value="F:DNA binding"/>
    <property type="evidence" value="ECO:0007669"/>
    <property type="project" value="UniProtKB-KW"/>
</dbReference>
<organism evidence="3 4">
    <name type="scientific">[Clostridium] cellulosi</name>
    <dbReference type="NCBI Taxonomy" id="29343"/>
    <lineage>
        <taxon>Bacteria</taxon>
        <taxon>Bacillati</taxon>
        <taxon>Bacillota</taxon>
        <taxon>Clostridia</taxon>
        <taxon>Eubacteriales</taxon>
        <taxon>Oscillospiraceae</taxon>
        <taxon>Oscillospiraceae incertae sedis</taxon>
    </lineage>
</organism>
<keyword evidence="4" id="KW-1185">Reference proteome</keyword>
<evidence type="ECO:0000313" key="4">
    <source>
        <dbReference type="Proteomes" id="UP000032431"/>
    </source>
</evidence>
<dbReference type="HOGENOM" id="CLU_066192_4_5_9"/>
<dbReference type="EMBL" id="LM995447">
    <property type="protein sequence ID" value="CDZ23590.1"/>
    <property type="molecule type" value="Genomic_DNA"/>
</dbReference>
<dbReference type="InterPro" id="IPR001387">
    <property type="entry name" value="Cro/C1-type_HTH"/>
</dbReference>
<accession>A0A078KR12</accession>
<dbReference type="PATRIC" id="fig|29343.3.peg.473"/>
<sequence>MFSETLRRLRHERHLTQYDMAKALNISRVAYTNYELGNREPDFNTMLSIANILNTTVDYLLGSSNNKDKVEYSDTTLAIPYKYEHMIKDIMTLSPESLEDLRKYLELLKIREKAKLTEDEDNKRTKKGNSKL</sequence>
<evidence type="ECO:0000313" key="3">
    <source>
        <dbReference type="EMBL" id="CDZ23590.1"/>
    </source>
</evidence>
<dbReference type="InterPro" id="IPR010982">
    <property type="entry name" value="Lambda_DNA-bd_dom_sf"/>
</dbReference>
<dbReference type="AlphaFoldDB" id="A0A078KR12"/>
<dbReference type="PANTHER" id="PTHR46558">
    <property type="entry name" value="TRACRIPTIONAL REGULATORY PROTEIN-RELATED-RELATED"/>
    <property type="match status" value="1"/>
</dbReference>
<evidence type="ECO:0000259" key="2">
    <source>
        <dbReference type="PROSITE" id="PS50943"/>
    </source>
</evidence>
<dbReference type="Pfam" id="PF01381">
    <property type="entry name" value="HTH_3"/>
    <property type="match status" value="1"/>
</dbReference>
<feature type="domain" description="HTH cro/C1-type" evidence="2">
    <location>
        <begin position="6"/>
        <end position="60"/>
    </location>
</feature>
<dbReference type="KEGG" id="ccel:CCDG5_0452"/>
<dbReference type="OrthoDB" id="1856733at2"/>
<gene>
    <name evidence="3" type="ORF">CCDG5_0452</name>
</gene>
<reference evidence="4" key="1">
    <citation type="submission" date="2014-07" db="EMBL/GenBank/DDBJ databases">
        <authorList>
            <person name="Wibberg D."/>
        </authorList>
    </citation>
    <scope>NUCLEOTIDE SEQUENCE [LARGE SCALE GENOMIC DNA]</scope>
    <source>
        <strain evidence="4">DG5</strain>
    </source>
</reference>
<evidence type="ECO:0000256" key="1">
    <source>
        <dbReference type="ARBA" id="ARBA00023125"/>
    </source>
</evidence>
<dbReference type="PANTHER" id="PTHR46558:SF14">
    <property type="entry name" value="HTH-TYPE TRANSCRIPTIONAL REGULATOR ANSR"/>
    <property type="match status" value="1"/>
</dbReference>
<name>A0A078KR12_9FIRM</name>
<protein>
    <recommendedName>
        <fullName evidence="2">HTH cro/C1-type domain-containing protein</fullName>
    </recommendedName>
</protein>
<dbReference type="PROSITE" id="PS50943">
    <property type="entry name" value="HTH_CROC1"/>
    <property type="match status" value="1"/>
</dbReference>
<dbReference type="STRING" id="29343.CCDG5_0452"/>
<dbReference type="Proteomes" id="UP000032431">
    <property type="component" value="Chromosome I"/>
</dbReference>
<dbReference type="Gene3D" id="1.10.260.40">
    <property type="entry name" value="lambda repressor-like DNA-binding domains"/>
    <property type="match status" value="1"/>
</dbReference>
<proteinExistence type="predicted"/>
<dbReference type="CDD" id="cd00093">
    <property type="entry name" value="HTH_XRE"/>
    <property type="match status" value="1"/>
</dbReference>
<dbReference type="SMART" id="SM00530">
    <property type="entry name" value="HTH_XRE"/>
    <property type="match status" value="1"/>
</dbReference>
<keyword evidence="1" id="KW-0238">DNA-binding</keyword>